<name>A0A9D1W1R7_9FIRM</name>
<feature type="transmembrane region" description="Helical" evidence="1">
    <location>
        <begin position="103"/>
        <end position="120"/>
    </location>
</feature>
<sequence length="122" mass="13105">MDGMGLKLSIVGAMTAATLLSRFLPFLIFRGEKPAPPFVDFLGKTLPYATIGLLVVYCLRTPIMAFRDLLSGAGETSPAAWGAPEFAAVLAVAALHRWRKNSLLSIGLGTVFYMVLKQTVMG</sequence>
<keyword evidence="1" id="KW-1133">Transmembrane helix</keyword>
<gene>
    <name evidence="2" type="ORF">IAA28_00160</name>
</gene>
<accession>A0A9D1W1R7</accession>
<dbReference type="Proteomes" id="UP000886780">
    <property type="component" value="Unassembled WGS sequence"/>
</dbReference>
<reference evidence="2" key="1">
    <citation type="journal article" date="2021" name="PeerJ">
        <title>Extensive microbial diversity within the chicken gut microbiome revealed by metagenomics and culture.</title>
        <authorList>
            <person name="Gilroy R."/>
            <person name="Ravi A."/>
            <person name="Getino M."/>
            <person name="Pursley I."/>
            <person name="Horton D.L."/>
            <person name="Alikhan N.F."/>
            <person name="Baker D."/>
            <person name="Gharbi K."/>
            <person name="Hall N."/>
            <person name="Watson M."/>
            <person name="Adriaenssens E.M."/>
            <person name="Foster-Nyarko E."/>
            <person name="Jarju S."/>
            <person name="Secka A."/>
            <person name="Antonio M."/>
            <person name="Oren A."/>
            <person name="Chaudhuri R.R."/>
            <person name="La Ragione R."/>
            <person name="Hildebrand F."/>
            <person name="Pallen M.J."/>
        </authorList>
    </citation>
    <scope>NUCLEOTIDE SEQUENCE</scope>
    <source>
        <strain evidence="2">ChiGjej4B4-12881</strain>
    </source>
</reference>
<feature type="transmembrane region" description="Helical" evidence="1">
    <location>
        <begin position="6"/>
        <end position="29"/>
    </location>
</feature>
<dbReference type="Pfam" id="PF05437">
    <property type="entry name" value="AzlD"/>
    <property type="match status" value="1"/>
</dbReference>
<dbReference type="AlphaFoldDB" id="A0A9D1W1R7"/>
<keyword evidence="1" id="KW-0472">Membrane</keyword>
<protein>
    <submittedName>
        <fullName evidence="2">AzlD domain-containing protein</fullName>
    </submittedName>
</protein>
<evidence type="ECO:0000256" key="1">
    <source>
        <dbReference type="SAM" id="Phobius"/>
    </source>
</evidence>
<organism evidence="2 3">
    <name type="scientific">Candidatus Lachnoclostridium stercoripullorum</name>
    <dbReference type="NCBI Taxonomy" id="2838635"/>
    <lineage>
        <taxon>Bacteria</taxon>
        <taxon>Bacillati</taxon>
        <taxon>Bacillota</taxon>
        <taxon>Clostridia</taxon>
        <taxon>Lachnospirales</taxon>
        <taxon>Lachnospiraceae</taxon>
    </lineage>
</organism>
<evidence type="ECO:0000313" key="2">
    <source>
        <dbReference type="EMBL" id="HIX51201.1"/>
    </source>
</evidence>
<proteinExistence type="predicted"/>
<feature type="transmembrane region" description="Helical" evidence="1">
    <location>
        <begin position="41"/>
        <end position="59"/>
    </location>
</feature>
<evidence type="ECO:0000313" key="3">
    <source>
        <dbReference type="Proteomes" id="UP000886780"/>
    </source>
</evidence>
<dbReference type="EMBL" id="DXEU01000003">
    <property type="protein sequence ID" value="HIX51201.1"/>
    <property type="molecule type" value="Genomic_DNA"/>
</dbReference>
<feature type="transmembrane region" description="Helical" evidence="1">
    <location>
        <begin position="79"/>
        <end position="96"/>
    </location>
</feature>
<keyword evidence="1" id="KW-0812">Transmembrane</keyword>
<dbReference type="PIRSF" id="PIRSF003203">
    <property type="entry name" value="AzlD"/>
    <property type="match status" value="1"/>
</dbReference>
<comment type="caution">
    <text evidence="2">The sequence shown here is derived from an EMBL/GenBank/DDBJ whole genome shotgun (WGS) entry which is preliminary data.</text>
</comment>
<reference evidence="2" key="2">
    <citation type="submission" date="2021-04" db="EMBL/GenBank/DDBJ databases">
        <authorList>
            <person name="Gilroy R."/>
        </authorList>
    </citation>
    <scope>NUCLEOTIDE SEQUENCE</scope>
    <source>
        <strain evidence="2">ChiGjej4B4-12881</strain>
    </source>
</reference>
<dbReference type="InterPro" id="IPR008407">
    <property type="entry name" value="Brnchd-chn_aa_trnsp_AzlD"/>
</dbReference>